<accession>A0A7L4ZVK7</accession>
<dbReference type="EMBL" id="VTWU01000001">
    <property type="protein sequence ID" value="KAA9339374.1"/>
    <property type="molecule type" value="Genomic_DNA"/>
</dbReference>
<keyword evidence="2" id="KW-1185">Reference proteome</keyword>
<evidence type="ECO:0000313" key="2">
    <source>
        <dbReference type="Proteomes" id="UP000326380"/>
    </source>
</evidence>
<protein>
    <submittedName>
        <fullName evidence="1">Uncharacterized protein</fullName>
    </submittedName>
</protein>
<sequence length="178" mass="20166">MASDKAVKMGSLYVPDSYPHDNVGKVKWQYISNMMKSPIYSLLFMLLALTSSCDLFSAGAHPFAEAVYSDCPRDTIISRLIQLKATGKYDHPNSFSDGKSDAYPTYYYFYFYSREQNCVLLTAVTPGFDKKKALVLVSAKEPSTNSKWIDFNHGLYPKRQEAIIHWFNTEIKPALGCD</sequence>
<name>A0A7L4ZVK7_9BACT</name>
<dbReference type="Proteomes" id="UP000326380">
    <property type="component" value="Unassembled WGS sequence"/>
</dbReference>
<comment type="caution">
    <text evidence="1">The sequence shown here is derived from an EMBL/GenBank/DDBJ whole genome shotgun (WGS) entry which is preliminary data.</text>
</comment>
<organism evidence="1 2">
    <name type="scientific">Hymenobacter busanensis</name>
    <dbReference type="NCBI Taxonomy" id="2607656"/>
    <lineage>
        <taxon>Bacteria</taxon>
        <taxon>Pseudomonadati</taxon>
        <taxon>Bacteroidota</taxon>
        <taxon>Cytophagia</taxon>
        <taxon>Cytophagales</taxon>
        <taxon>Hymenobacteraceae</taxon>
        <taxon>Hymenobacter</taxon>
    </lineage>
</organism>
<dbReference type="AlphaFoldDB" id="A0A7L4ZVK7"/>
<proteinExistence type="predicted"/>
<evidence type="ECO:0000313" key="1">
    <source>
        <dbReference type="EMBL" id="KAA9339374.1"/>
    </source>
</evidence>
<gene>
    <name evidence="1" type="ORF">F0P96_01785</name>
</gene>
<dbReference type="RefSeq" id="WP_151077022.1">
    <property type="nucleotide sequence ID" value="NZ_CP047647.1"/>
</dbReference>
<reference evidence="1 2" key="1">
    <citation type="submission" date="2019-09" db="EMBL/GenBank/DDBJ databases">
        <title>Genome sequence of Hymenobacter sp. M3.</title>
        <authorList>
            <person name="Srinivasan S."/>
        </authorList>
    </citation>
    <scope>NUCLEOTIDE SEQUENCE [LARGE SCALE GENOMIC DNA]</scope>
    <source>
        <strain evidence="1 2">M3</strain>
    </source>
</reference>